<dbReference type="InterPro" id="IPR022002">
    <property type="entry name" value="ChsH2_Znr"/>
</dbReference>
<dbReference type="PANTHER" id="PTHR34075:SF5">
    <property type="entry name" value="BLR3430 PROTEIN"/>
    <property type="match status" value="1"/>
</dbReference>
<gene>
    <name evidence="3" type="ORF">D3871_28215</name>
</gene>
<keyword evidence="3" id="KW-0238">DNA-binding</keyword>
<sequence>MAMPADVPSADARYFGKLAEGIFEIPRCRTCSRHHFFPRVCCPHCGSQDLEWVAPAGAGVVYSSTIVRRPGGDYTVCLVDLQEGPRLMSRVVDIPVDEVRIGMAVRARIDQTTEGPLLVFIPEGARS</sequence>
<evidence type="ECO:0000313" key="3">
    <source>
        <dbReference type="EMBL" id="RJF92820.1"/>
    </source>
</evidence>
<evidence type="ECO:0000259" key="2">
    <source>
        <dbReference type="Pfam" id="PF12172"/>
    </source>
</evidence>
<feature type="domain" description="ChsH2 rubredoxin-like zinc ribbon" evidence="2">
    <location>
        <begin position="17"/>
        <end position="51"/>
    </location>
</feature>
<feature type="domain" description="ChsH2 C-terminal OB-fold" evidence="1">
    <location>
        <begin position="52"/>
        <end position="109"/>
    </location>
</feature>
<accession>A0A3A3FI40</accession>
<dbReference type="OrthoDB" id="5514845at2"/>
<comment type="caution">
    <text evidence="3">The sequence shown here is derived from an EMBL/GenBank/DDBJ whole genome shotgun (WGS) entry which is preliminary data.</text>
</comment>
<name>A0A3A3FI40_9BURK</name>
<dbReference type="InterPro" id="IPR002878">
    <property type="entry name" value="ChsH2_C"/>
</dbReference>
<dbReference type="PANTHER" id="PTHR34075">
    <property type="entry name" value="BLR3430 PROTEIN"/>
    <property type="match status" value="1"/>
</dbReference>
<reference evidence="4" key="1">
    <citation type="submission" date="2018-09" db="EMBL/GenBank/DDBJ databases">
        <authorList>
            <person name="Zhu H."/>
        </authorList>
    </citation>
    <scope>NUCLEOTIDE SEQUENCE [LARGE SCALE GENOMIC DNA]</scope>
    <source>
        <strain evidence="4">K1R23-30</strain>
    </source>
</reference>
<dbReference type="EMBL" id="QYUO01000003">
    <property type="protein sequence ID" value="RJF92820.1"/>
    <property type="molecule type" value="Genomic_DNA"/>
</dbReference>
<evidence type="ECO:0000259" key="1">
    <source>
        <dbReference type="Pfam" id="PF01796"/>
    </source>
</evidence>
<dbReference type="Gene3D" id="6.10.30.10">
    <property type="match status" value="1"/>
</dbReference>
<organism evidence="3 4">
    <name type="scientific">Noviherbaspirillum saxi</name>
    <dbReference type="NCBI Taxonomy" id="2320863"/>
    <lineage>
        <taxon>Bacteria</taxon>
        <taxon>Pseudomonadati</taxon>
        <taxon>Pseudomonadota</taxon>
        <taxon>Betaproteobacteria</taxon>
        <taxon>Burkholderiales</taxon>
        <taxon>Oxalobacteraceae</taxon>
        <taxon>Noviherbaspirillum</taxon>
    </lineage>
</organism>
<keyword evidence="4" id="KW-1185">Reference proteome</keyword>
<dbReference type="GO" id="GO:0003677">
    <property type="term" value="F:DNA binding"/>
    <property type="evidence" value="ECO:0007669"/>
    <property type="project" value="UniProtKB-KW"/>
</dbReference>
<dbReference type="InterPro" id="IPR012340">
    <property type="entry name" value="NA-bd_OB-fold"/>
</dbReference>
<protein>
    <submittedName>
        <fullName evidence="3">DNA-binding protein</fullName>
    </submittedName>
</protein>
<dbReference type="RefSeq" id="WP_119772865.1">
    <property type="nucleotide sequence ID" value="NZ_QYUO01000003.1"/>
</dbReference>
<dbReference type="SUPFAM" id="SSF50249">
    <property type="entry name" value="Nucleic acid-binding proteins"/>
    <property type="match status" value="1"/>
</dbReference>
<dbReference type="AlphaFoldDB" id="A0A3A3FI40"/>
<dbReference type="Proteomes" id="UP000265955">
    <property type="component" value="Unassembled WGS sequence"/>
</dbReference>
<proteinExistence type="predicted"/>
<dbReference type="InterPro" id="IPR052513">
    <property type="entry name" value="Thioester_dehydratase-like"/>
</dbReference>
<evidence type="ECO:0000313" key="4">
    <source>
        <dbReference type="Proteomes" id="UP000265955"/>
    </source>
</evidence>
<dbReference type="Pfam" id="PF01796">
    <property type="entry name" value="OB_ChsH2_C"/>
    <property type="match status" value="1"/>
</dbReference>
<dbReference type="Pfam" id="PF12172">
    <property type="entry name" value="zf-ChsH2"/>
    <property type="match status" value="1"/>
</dbReference>